<comment type="caution">
    <text evidence="2">The sequence shown here is derived from an EMBL/GenBank/DDBJ whole genome shotgun (WGS) entry which is preliminary data.</text>
</comment>
<feature type="compositionally biased region" description="Basic and acidic residues" evidence="1">
    <location>
        <begin position="225"/>
        <end position="239"/>
    </location>
</feature>
<keyword evidence="3" id="KW-1185">Reference proteome</keyword>
<reference evidence="2" key="1">
    <citation type="journal article" date="2022" name="bioRxiv">
        <title>Sequencing and chromosome-scale assembly of the giantPleurodeles waltlgenome.</title>
        <authorList>
            <person name="Brown T."/>
            <person name="Elewa A."/>
            <person name="Iarovenko S."/>
            <person name="Subramanian E."/>
            <person name="Araus A.J."/>
            <person name="Petzold A."/>
            <person name="Susuki M."/>
            <person name="Suzuki K.-i.T."/>
            <person name="Hayashi T."/>
            <person name="Toyoda A."/>
            <person name="Oliveira C."/>
            <person name="Osipova E."/>
            <person name="Leigh N.D."/>
            <person name="Simon A."/>
            <person name="Yun M.H."/>
        </authorList>
    </citation>
    <scope>NUCLEOTIDE SEQUENCE</scope>
    <source>
        <strain evidence="2">20211129_DDA</strain>
        <tissue evidence="2">Liver</tissue>
    </source>
</reference>
<proteinExistence type="predicted"/>
<organism evidence="2 3">
    <name type="scientific">Pleurodeles waltl</name>
    <name type="common">Iberian ribbed newt</name>
    <dbReference type="NCBI Taxonomy" id="8319"/>
    <lineage>
        <taxon>Eukaryota</taxon>
        <taxon>Metazoa</taxon>
        <taxon>Chordata</taxon>
        <taxon>Craniata</taxon>
        <taxon>Vertebrata</taxon>
        <taxon>Euteleostomi</taxon>
        <taxon>Amphibia</taxon>
        <taxon>Batrachia</taxon>
        <taxon>Caudata</taxon>
        <taxon>Salamandroidea</taxon>
        <taxon>Salamandridae</taxon>
        <taxon>Pleurodelinae</taxon>
        <taxon>Pleurodeles</taxon>
    </lineage>
</organism>
<protein>
    <submittedName>
        <fullName evidence="2">Uncharacterized protein</fullName>
    </submittedName>
</protein>
<dbReference type="AlphaFoldDB" id="A0AAV7MP90"/>
<evidence type="ECO:0000313" key="3">
    <source>
        <dbReference type="Proteomes" id="UP001066276"/>
    </source>
</evidence>
<name>A0AAV7MP90_PLEWA</name>
<gene>
    <name evidence="2" type="ORF">NDU88_001194</name>
</gene>
<sequence length="239" mass="24986">MSPWRAGLISTHQLNSVGPPKSLYQSRSLCTTPFGTTPGHSFQPPPGTTALSFRPGAELQASPGKISGVGVYNPKVQEPNPRRPPALVAHQSHSRAPDNEVSAGHRQSRWAPETPFAAQAPPASTSRPHSTFRSSGGPRRAPKLSNPRAPAPGDTRGKACLPAQAVPSAAAAPRLSGRAPLLPPTWQHPVPTGTAAPGPPGESRTTRGKPPGLPKAGHRSLLRAEAAERNKERLSTPPS</sequence>
<dbReference type="EMBL" id="JANPWB010000013">
    <property type="protein sequence ID" value="KAJ1103773.1"/>
    <property type="molecule type" value="Genomic_DNA"/>
</dbReference>
<feature type="region of interest" description="Disordered" evidence="1">
    <location>
        <begin position="1"/>
        <end position="239"/>
    </location>
</feature>
<feature type="compositionally biased region" description="Low complexity" evidence="1">
    <location>
        <begin position="159"/>
        <end position="173"/>
    </location>
</feature>
<feature type="compositionally biased region" description="Polar residues" evidence="1">
    <location>
        <begin position="23"/>
        <end position="40"/>
    </location>
</feature>
<accession>A0AAV7MP90</accession>
<feature type="compositionally biased region" description="Polar residues" evidence="1">
    <location>
        <begin position="122"/>
        <end position="134"/>
    </location>
</feature>
<evidence type="ECO:0000313" key="2">
    <source>
        <dbReference type="EMBL" id="KAJ1103773.1"/>
    </source>
</evidence>
<evidence type="ECO:0000256" key="1">
    <source>
        <dbReference type="SAM" id="MobiDB-lite"/>
    </source>
</evidence>
<dbReference type="Proteomes" id="UP001066276">
    <property type="component" value="Chromosome 9"/>
</dbReference>